<name>A0ABN7SIS9_OIKDI</name>
<organism evidence="5 6">
    <name type="scientific">Oikopleura dioica</name>
    <name type="common">Tunicate</name>
    <dbReference type="NCBI Taxonomy" id="34765"/>
    <lineage>
        <taxon>Eukaryota</taxon>
        <taxon>Metazoa</taxon>
        <taxon>Chordata</taxon>
        <taxon>Tunicata</taxon>
        <taxon>Appendicularia</taxon>
        <taxon>Copelata</taxon>
        <taxon>Oikopleuridae</taxon>
        <taxon>Oikopleura</taxon>
    </lineage>
</organism>
<protein>
    <submittedName>
        <fullName evidence="5">Oidioi.mRNA.OKI2018_I69.XSR.g15696.t1.cds</fullName>
    </submittedName>
</protein>
<dbReference type="Gene3D" id="2.40.110.10">
    <property type="entry name" value="Butyryl-CoA Dehydrogenase, subunit A, domain 2"/>
    <property type="match status" value="1"/>
</dbReference>
<evidence type="ECO:0000256" key="1">
    <source>
        <dbReference type="ARBA" id="ARBA00001974"/>
    </source>
</evidence>
<evidence type="ECO:0000256" key="2">
    <source>
        <dbReference type="ARBA" id="ARBA00022630"/>
    </source>
</evidence>
<keyword evidence="6" id="KW-1185">Reference proteome</keyword>
<sequence length="906" mass="103034">MNHYDIGDFLADPGPSKKGLRNKFLGSADRLRKLTLNVSDAMTGSIRKKFSKRPSIMPPPRGLVKREEMPQDSPSKSSNGAPCDIEINNHGPVEVCQDVINFATAGVKLPTEGLLETLIAKGQHAIGIDKRECHSRQPTRDLYCLGVTPDLNFVVEAKCTPVYKPKLGSDKTLFLGVVCELTNLVSTSRFMLEPRENELLILNPSNDAQKTYKVISSDYRRDEWMHLNAESNLCDMKVQIIIDNFNNKLQDNSTFYFLKTAGAKLHVSRPSSPLYEYQFSSDTEDEVEPPQSAFTAYKNLPRKSCLTSLLHQSLFETFLVSHCPNSQLPALTLAAHRLDWFDKYSSKLYQTPAAQKLRNMTEEYRIENDDLREVISSVGSSMSGAEELSVIDELSRRDTGLSRFISSHFAAREVLSNYGKGELPLENSLIGIAVSEQFCGETSQNFETIIENFGDDILLNGRKTRVLGAKNCDYFLVPVATFVKDRDDEIYKRLSTVLVDAKTDGVEVNDDDSVVFDNVELSEDCIIGRVGFGKHHLRHLRDCMNLYNGAIASSRLNHHLQKMIEDSQVHSRHNMLWADHDASRAIAADLQLASWTLDSMVRQIARKRSFIFDELQAEVSAVKVKVSDASLTLSTLLQFYQCENEDLNADLTHFKEMSVIFGSSKEDLAVVGFAGLNRFYVRNQKVLKKRERSSWNIGQYMDNPDFWYKRAQKRWMMIRRPKVAVFGKDSQFSFGTHFFQHDGFINNVARQWNIYHANMAQHFDYLFNHNSKVISALTLILVEMHGRDINKDAYKAALIGRVGVDHFALAALHNRLSYENRLDEFADYLVREVIKLEGEQFDALDEKFQWDHALESGFFIESRGVHKKLQDARGYFIADAILIEPEYSENPQYLSSVEKLKLLDST</sequence>
<evidence type="ECO:0000313" key="6">
    <source>
        <dbReference type="Proteomes" id="UP001158576"/>
    </source>
</evidence>
<feature type="region of interest" description="Disordered" evidence="4">
    <location>
        <begin position="51"/>
        <end position="84"/>
    </location>
</feature>
<dbReference type="EMBL" id="OU015569">
    <property type="protein sequence ID" value="CAG5098470.1"/>
    <property type="molecule type" value="Genomic_DNA"/>
</dbReference>
<comment type="cofactor">
    <cofactor evidence="1">
        <name>FAD</name>
        <dbReference type="ChEBI" id="CHEBI:57692"/>
    </cofactor>
</comment>
<dbReference type="SUPFAM" id="SSF56645">
    <property type="entry name" value="Acyl-CoA dehydrogenase NM domain-like"/>
    <property type="match status" value="1"/>
</dbReference>
<dbReference type="InterPro" id="IPR009100">
    <property type="entry name" value="AcylCoA_DH/oxidase_NM_dom_sf"/>
</dbReference>
<dbReference type="Gene3D" id="1.20.140.10">
    <property type="entry name" value="Butyryl-CoA Dehydrogenase, subunit A, domain 3"/>
    <property type="match status" value="1"/>
</dbReference>
<proteinExistence type="predicted"/>
<dbReference type="Proteomes" id="UP001158576">
    <property type="component" value="Chromosome XSR"/>
</dbReference>
<dbReference type="InterPro" id="IPR037069">
    <property type="entry name" value="AcylCoA_DH/ox_N_sf"/>
</dbReference>
<reference evidence="5 6" key="1">
    <citation type="submission" date="2021-04" db="EMBL/GenBank/DDBJ databases">
        <authorList>
            <person name="Bliznina A."/>
        </authorList>
    </citation>
    <scope>NUCLEOTIDE SEQUENCE [LARGE SCALE GENOMIC DNA]</scope>
</reference>
<evidence type="ECO:0000313" key="5">
    <source>
        <dbReference type="EMBL" id="CAG5098470.1"/>
    </source>
</evidence>
<evidence type="ECO:0000256" key="4">
    <source>
        <dbReference type="SAM" id="MobiDB-lite"/>
    </source>
</evidence>
<dbReference type="InterPro" id="IPR046373">
    <property type="entry name" value="Acyl-CoA_Oxase/DH_mid-dom_sf"/>
</dbReference>
<keyword evidence="3" id="KW-0274">FAD</keyword>
<evidence type="ECO:0000256" key="3">
    <source>
        <dbReference type="ARBA" id="ARBA00022827"/>
    </source>
</evidence>
<keyword evidence="2" id="KW-0285">Flavoprotein</keyword>
<gene>
    <name evidence="5" type="ORF">OKIOD_LOCUS7254</name>
</gene>
<dbReference type="Gene3D" id="1.10.540.10">
    <property type="entry name" value="Acyl-CoA dehydrogenase/oxidase, N-terminal domain"/>
    <property type="match status" value="1"/>
</dbReference>
<accession>A0ABN7SIS9</accession>